<dbReference type="InterPro" id="IPR003010">
    <property type="entry name" value="C-N_Hydrolase"/>
</dbReference>
<dbReference type="SUPFAM" id="SSF56317">
    <property type="entry name" value="Carbon-nitrogen hydrolase"/>
    <property type="match status" value="1"/>
</dbReference>
<dbReference type="GO" id="GO:0008418">
    <property type="term" value="F:protein-N-terminal asparagine amidohydrolase activity"/>
    <property type="evidence" value="ECO:0007669"/>
    <property type="project" value="InterPro"/>
</dbReference>
<dbReference type="GO" id="GO:0030163">
    <property type="term" value="P:protein catabolic process"/>
    <property type="evidence" value="ECO:0007669"/>
    <property type="project" value="TreeGrafter"/>
</dbReference>
<evidence type="ECO:0000313" key="2">
    <source>
        <dbReference type="EMBL" id="SAM84466.1"/>
    </source>
</evidence>
<dbReference type="PANTHER" id="PTHR11750">
    <property type="entry name" value="PROTEIN N-TERMINAL AMIDASE"/>
    <property type="match status" value="1"/>
</dbReference>
<dbReference type="PANTHER" id="PTHR11750:SF26">
    <property type="entry name" value="PROTEIN N-TERMINAL AMIDASE"/>
    <property type="match status" value="1"/>
</dbReference>
<feature type="domain" description="CN hydrolase" evidence="1">
    <location>
        <begin position="12"/>
        <end position="390"/>
    </location>
</feature>
<dbReference type="Gene3D" id="3.60.110.10">
    <property type="entry name" value="Carbon-nitrogen hydrolase"/>
    <property type="match status" value="1"/>
</dbReference>
<dbReference type="Proteomes" id="UP000179920">
    <property type="component" value="Chromosome XIV"/>
</dbReference>
<protein>
    <submittedName>
        <fullName evidence="2">Related to NTA1-Amidase</fullName>
    </submittedName>
</protein>
<gene>
    <name evidence="2" type="ORF">UBRO_05718</name>
</gene>
<name>A0A1K0G9I5_9BASI</name>
<dbReference type="PROSITE" id="PS50263">
    <property type="entry name" value="CN_HYDROLASE"/>
    <property type="match status" value="1"/>
</dbReference>
<dbReference type="EMBL" id="LT558130">
    <property type="protein sequence ID" value="SAM84466.1"/>
    <property type="molecule type" value="Genomic_DNA"/>
</dbReference>
<reference evidence="3" key="1">
    <citation type="submission" date="2016-04" db="EMBL/GenBank/DDBJ databases">
        <authorList>
            <person name="Guldener U."/>
            <person name="Guldener U."/>
        </authorList>
    </citation>
    <scope>NUCLEOTIDE SEQUENCE [LARGE SCALE GENOMIC DNA]</scope>
    <source>
        <strain evidence="3">UB2112</strain>
    </source>
</reference>
<dbReference type="InterPro" id="IPR036526">
    <property type="entry name" value="C-N_Hydrolase_sf"/>
</dbReference>
<accession>A0A1K0G9I5</accession>
<sequence>MASLGTASSRERRIACVQIDSKHADLSRNIDTVLDLVSNLILDSDSNSNTNSIDLLVLPELALTGYVFETREEINPFLEDATTFLPPSSLFTSTSSSPSTFTTACRSSCASSSSPSLTLGAHLAQQLRCHVVIGFPERISHQESSSRAPSIGAYQSVTLTPPFDARPKDVRISSNETVEASPDQTVNYRASNSAALFAPDGSLQHVFRKHFLFETDEKWASAGSGFESLHIPDLGNVCVAICMDLNPFQFRTPFDYCELASFCVQRDVDLLVMPMAWLLPKHQEPRVDSFPSLSTINYWAMRCLPFFNPQTASTQPSSSATAVGDAAVGDANPLSSKMRYLAATNRVGTEVKPTFAGSSWVLQMKVGQRYLLLDSLGTKKEACLVVTLPP</sequence>
<dbReference type="Pfam" id="PF00795">
    <property type="entry name" value="CN_hydrolase"/>
    <property type="match status" value="1"/>
</dbReference>
<organism evidence="2 3">
    <name type="scientific">Ustilago bromivora</name>
    <dbReference type="NCBI Taxonomy" id="307758"/>
    <lineage>
        <taxon>Eukaryota</taxon>
        <taxon>Fungi</taxon>
        <taxon>Dikarya</taxon>
        <taxon>Basidiomycota</taxon>
        <taxon>Ustilaginomycotina</taxon>
        <taxon>Ustilaginomycetes</taxon>
        <taxon>Ustilaginales</taxon>
        <taxon>Ustilaginaceae</taxon>
        <taxon>Ustilago</taxon>
    </lineage>
</organism>
<dbReference type="GO" id="GO:0070773">
    <property type="term" value="F:protein-N-terminal glutamine amidohydrolase activity"/>
    <property type="evidence" value="ECO:0007669"/>
    <property type="project" value="InterPro"/>
</dbReference>
<evidence type="ECO:0000259" key="1">
    <source>
        <dbReference type="PROSITE" id="PS50263"/>
    </source>
</evidence>
<dbReference type="InterPro" id="IPR039703">
    <property type="entry name" value="Nta1"/>
</dbReference>
<dbReference type="AlphaFoldDB" id="A0A1K0G9I5"/>
<dbReference type="OrthoDB" id="201515at2759"/>
<proteinExistence type="predicted"/>
<evidence type="ECO:0000313" key="3">
    <source>
        <dbReference type="Proteomes" id="UP000179920"/>
    </source>
</evidence>